<evidence type="ECO:0000313" key="2">
    <source>
        <dbReference type="Proteomes" id="UP001431209"/>
    </source>
</evidence>
<organism evidence="1 2">
    <name type="scientific">Acrasis kona</name>
    <dbReference type="NCBI Taxonomy" id="1008807"/>
    <lineage>
        <taxon>Eukaryota</taxon>
        <taxon>Discoba</taxon>
        <taxon>Heterolobosea</taxon>
        <taxon>Tetramitia</taxon>
        <taxon>Eutetramitia</taxon>
        <taxon>Acrasidae</taxon>
        <taxon>Acrasis</taxon>
    </lineage>
</organism>
<evidence type="ECO:0000313" key="1">
    <source>
        <dbReference type="EMBL" id="KAL0478964.1"/>
    </source>
</evidence>
<accession>A0AAW2YQN4</accession>
<name>A0AAW2YQN4_9EUKA</name>
<gene>
    <name evidence="1" type="ORF">AKO1_007859</name>
</gene>
<dbReference type="EMBL" id="JAOPGA020000489">
    <property type="protein sequence ID" value="KAL0478964.1"/>
    <property type="molecule type" value="Genomic_DNA"/>
</dbReference>
<protein>
    <submittedName>
        <fullName evidence="1">Uncharacterized protein</fullName>
    </submittedName>
</protein>
<dbReference type="Proteomes" id="UP001431209">
    <property type="component" value="Unassembled WGS sequence"/>
</dbReference>
<proteinExistence type="predicted"/>
<comment type="caution">
    <text evidence="1">The sequence shown here is derived from an EMBL/GenBank/DDBJ whole genome shotgun (WGS) entry which is preliminary data.</text>
</comment>
<sequence length="72" mass="8539">MIVDWKKHTRKILPVVDRILSPDEISHLNKQEFIQENALNINEEHLETEVIRNLDRLSYTRTIKNPLTGVDF</sequence>
<reference evidence="1 2" key="1">
    <citation type="submission" date="2024-03" db="EMBL/GenBank/DDBJ databases">
        <title>The Acrasis kona genome and developmental transcriptomes reveal deep origins of eukaryotic multicellular pathways.</title>
        <authorList>
            <person name="Sheikh S."/>
            <person name="Fu C.-J."/>
            <person name="Brown M.W."/>
            <person name="Baldauf S.L."/>
        </authorList>
    </citation>
    <scope>NUCLEOTIDE SEQUENCE [LARGE SCALE GENOMIC DNA]</scope>
    <source>
        <strain evidence="1 2">ATCC MYA-3509</strain>
    </source>
</reference>
<dbReference type="AlphaFoldDB" id="A0AAW2YQN4"/>
<keyword evidence="2" id="KW-1185">Reference proteome</keyword>